<dbReference type="InterPro" id="IPR037925">
    <property type="entry name" value="FlgE/F/G-like"/>
</dbReference>
<keyword evidence="9" id="KW-1185">Reference proteome</keyword>
<evidence type="ECO:0000259" key="6">
    <source>
        <dbReference type="Pfam" id="PF06429"/>
    </source>
</evidence>
<dbReference type="InterPro" id="IPR020013">
    <property type="entry name" value="Flagellar_FlgE/F/G"/>
</dbReference>
<dbReference type="InterPro" id="IPR010930">
    <property type="entry name" value="Flg_bb/hook_C_dom"/>
</dbReference>
<evidence type="ECO:0000313" key="8">
    <source>
        <dbReference type="EMBL" id="MDQ0506678.1"/>
    </source>
</evidence>
<evidence type="ECO:0000313" key="9">
    <source>
        <dbReference type="Proteomes" id="UP001241747"/>
    </source>
</evidence>
<feature type="domain" description="Flagellar basal body rod protein N-terminal" evidence="5">
    <location>
        <begin position="5"/>
        <end position="35"/>
    </location>
</feature>
<gene>
    <name evidence="8" type="ORF">QOZ94_003492</name>
</gene>
<keyword evidence="8" id="KW-0282">Flagellum</keyword>
<dbReference type="SUPFAM" id="SSF117143">
    <property type="entry name" value="Flagellar hook protein flgE"/>
    <property type="match status" value="1"/>
</dbReference>
<evidence type="ECO:0000256" key="2">
    <source>
        <dbReference type="ARBA" id="ARBA00009677"/>
    </source>
</evidence>
<feature type="domain" description="Flagellar basal-body/hook protein C-terminal" evidence="6">
    <location>
        <begin position="192"/>
        <end position="235"/>
    </location>
</feature>
<protein>
    <recommendedName>
        <fullName evidence="4">Flagellar basal-body rod protein FlgF</fullName>
    </recommendedName>
</protein>
<organism evidence="8 9">
    <name type="scientific">Xanthobacter agilis</name>
    <dbReference type="NCBI Taxonomy" id="47492"/>
    <lineage>
        <taxon>Bacteria</taxon>
        <taxon>Pseudomonadati</taxon>
        <taxon>Pseudomonadota</taxon>
        <taxon>Alphaproteobacteria</taxon>
        <taxon>Hyphomicrobiales</taxon>
        <taxon>Xanthobacteraceae</taxon>
        <taxon>Xanthobacter</taxon>
    </lineage>
</organism>
<sequence>MSSNLYVALSAQMAADKRLTTVANNIANMNTPGFRAEQVRFSELLSETAGDKTSYVSEGETFTALRPGPITQTGNPLDLAVEGEGWFAVRTDKGVGYTRDGRMQMTTEGALQNMSGLPMLDAGGAPLMVDPNGGALRVGTDGSLYQQGRVVGRVGVYTMGTGSTLTRYNGSTMMTDQPPALVQEFTRNKVLQGYSEGSNVDPVMEMTRLISLQRAFEQAANAVSQNEDMTTSAIRQLGPSS</sequence>
<feature type="domain" description="Flagellar hook protein FlgE/F/G-like D1" evidence="7">
    <location>
        <begin position="80"/>
        <end position="144"/>
    </location>
</feature>
<dbReference type="InterPro" id="IPR019776">
    <property type="entry name" value="Flagellar_basal_body_rod_CS"/>
</dbReference>
<dbReference type="InterPro" id="IPR001444">
    <property type="entry name" value="Flag_bb_rod_N"/>
</dbReference>
<evidence type="ECO:0000256" key="3">
    <source>
        <dbReference type="ARBA" id="ARBA00023143"/>
    </source>
</evidence>
<keyword evidence="8" id="KW-0969">Cilium</keyword>
<dbReference type="NCBIfam" id="TIGR03506">
    <property type="entry name" value="FlgEFG_subfam"/>
    <property type="match status" value="1"/>
</dbReference>
<dbReference type="Pfam" id="PF06429">
    <property type="entry name" value="Flg_bbr_C"/>
    <property type="match status" value="1"/>
</dbReference>
<dbReference type="NCBIfam" id="TIGR02490">
    <property type="entry name" value="flgF"/>
    <property type="match status" value="1"/>
</dbReference>
<comment type="subunit">
    <text evidence="4">The basal body constitutes a major portion of the flagellar organelle and consists of five rings (E,L,P,S, and M) mounted on a central rod. The rod consists of about 26 subunits of FlgG in the distal portion, and FlgB, FlgC and FlgF are thought to build up the proximal portion of the rod with about 6 subunits each.</text>
</comment>
<name>A0ABU0LHT2_XANAG</name>
<reference evidence="8 9" key="1">
    <citation type="submission" date="2023-07" db="EMBL/GenBank/DDBJ databases">
        <title>Genomic Encyclopedia of Type Strains, Phase IV (KMG-IV): sequencing the most valuable type-strain genomes for metagenomic binning, comparative biology and taxonomic classification.</title>
        <authorList>
            <person name="Goeker M."/>
        </authorList>
    </citation>
    <scope>NUCLEOTIDE SEQUENCE [LARGE SCALE GENOMIC DNA]</scope>
    <source>
        <strain evidence="8 9">DSM 3770</strain>
    </source>
</reference>
<keyword evidence="8" id="KW-0966">Cell projection</keyword>
<dbReference type="Pfam" id="PF00460">
    <property type="entry name" value="Flg_bb_rod"/>
    <property type="match status" value="1"/>
</dbReference>
<dbReference type="Proteomes" id="UP001241747">
    <property type="component" value="Unassembled WGS sequence"/>
</dbReference>
<comment type="subcellular location">
    <subcellularLocation>
        <location evidence="1 4">Bacterial flagellum basal body</location>
    </subcellularLocation>
</comment>
<dbReference type="RefSeq" id="WP_237345346.1">
    <property type="nucleotide sequence ID" value="NZ_JABWGX010000009.1"/>
</dbReference>
<dbReference type="NCBIfam" id="NF009282">
    <property type="entry name" value="PRK12642.1"/>
    <property type="match status" value="1"/>
</dbReference>
<evidence type="ECO:0000259" key="5">
    <source>
        <dbReference type="Pfam" id="PF00460"/>
    </source>
</evidence>
<comment type="caution">
    <text evidence="8">The sequence shown here is derived from an EMBL/GenBank/DDBJ whole genome shotgun (WGS) entry which is preliminary data.</text>
</comment>
<dbReference type="EMBL" id="JAUSVY010000009">
    <property type="protein sequence ID" value="MDQ0506678.1"/>
    <property type="molecule type" value="Genomic_DNA"/>
</dbReference>
<proteinExistence type="inferred from homology"/>
<dbReference type="PROSITE" id="PS00588">
    <property type="entry name" value="FLAGELLA_BB_ROD"/>
    <property type="match status" value="1"/>
</dbReference>
<evidence type="ECO:0000256" key="4">
    <source>
        <dbReference type="RuleBase" id="RU362116"/>
    </source>
</evidence>
<comment type="similarity">
    <text evidence="2 4">Belongs to the flagella basal body rod proteins family.</text>
</comment>
<evidence type="ECO:0000256" key="1">
    <source>
        <dbReference type="ARBA" id="ARBA00004117"/>
    </source>
</evidence>
<accession>A0ABU0LHT2</accession>
<evidence type="ECO:0000259" key="7">
    <source>
        <dbReference type="Pfam" id="PF22692"/>
    </source>
</evidence>
<dbReference type="InterPro" id="IPR053967">
    <property type="entry name" value="LlgE_F_G-like_D1"/>
</dbReference>
<dbReference type="Pfam" id="PF22692">
    <property type="entry name" value="LlgE_F_G_D1"/>
    <property type="match status" value="1"/>
</dbReference>
<dbReference type="InterPro" id="IPR012836">
    <property type="entry name" value="FlgF"/>
</dbReference>
<dbReference type="PANTHER" id="PTHR30435">
    <property type="entry name" value="FLAGELLAR PROTEIN"/>
    <property type="match status" value="1"/>
</dbReference>
<keyword evidence="3 4" id="KW-0975">Bacterial flagellum</keyword>
<dbReference type="PANTHER" id="PTHR30435:SF19">
    <property type="entry name" value="FLAGELLAR BASAL-BODY ROD PROTEIN FLGG"/>
    <property type="match status" value="1"/>
</dbReference>